<feature type="domain" description="N-acetyltransferase" evidence="1">
    <location>
        <begin position="10"/>
        <end position="176"/>
    </location>
</feature>
<organism evidence="2 3">
    <name type="scientific">Sediminibacillus halophilus</name>
    <dbReference type="NCBI Taxonomy" id="482461"/>
    <lineage>
        <taxon>Bacteria</taxon>
        <taxon>Bacillati</taxon>
        <taxon>Bacillota</taxon>
        <taxon>Bacilli</taxon>
        <taxon>Bacillales</taxon>
        <taxon>Bacillaceae</taxon>
        <taxon>Sediminibacillus</taxon>
    </lineage>
</organism>
<keyword evidence="3" id="KW-1185">Reference proteome</keyword>
<name>A0A1G9S5R6_9BACI</name>
<dbReference type="Proteomes" id="UP000182347">
    <property type="component" value="Unassembled WGS sequence"/>
</dbReference>
<proteinExistence type="predicted"/>
<reference evidence="3" key="1">
    <citation type="submission" date="2016-10" db="EMBL/GenBank/DDBJ databases">
        <authorList>
            <person name="Varghese N."/>
            <person name="Submissions S."/>
        </authorList>
    </citation>
    <scope>NUCLEOTIDE SEQUENCE [LARGE SCALE GENOMIC DNA]</scope>
    <source>
        <strain evidence="3">CGMCC 1.6199</strain>
    </source>
</reference>
<dbReference type="GO" id="GO:0016747">
    <property type="term" value="F:acyltransferase activity, transferring groups other than amino-acyl groups"/>
    <property type="evidence" value="ECO:0007669"/>
    <property type="project" value="InterPro"/>
</dbReference>
<protein>
    <submittedName>
        <fullName evidence="2">Acetyltransferase (GNAT) family protein</fullName>
    </submittedName>
</protein>
<dbReference type="STRING" id="482461.SAMN05216244_2296"/>
<evidence type="ECO:0000313" key="3">
    <source>
        <dbReference type="Proteomes" id="UP000182347"/>
    </source>
</evidence>
<gene>
    <name evidence="2" type="ORF">SAMN05216244_2296</name>
</gene>
<dbReference type="SUPFAM" id="SSF55729">
    <property type="entry name" value="Acyl-CoA N-acyltransferases (Nat)"/>
    <property type="match status" value="1"/>
</dbReference>
<evidence type="ECO:0000259" key="1">
    <source>
        <dbReference type="PROSITE" id="PS51186"/>
    </source>
</evidence>
<dbReference type="Pfam" id="PF00583">
    <property type="entry name" value="Acetyltransf_1"/>
    <property type="match status" value="1"/>
</dbReference>
<dbReference type="AlphaFoldDB" id="A0A1G9S5R6"/>
<accession>A0A1G9S5R6</accession>
<dbReference type="Gene3D" id="3.40.630.30">
    <property type="match status" value="1"/>
</dbReference>
<evidence type="ECO:0000313" key="2">
    <source>
        <dbReference type="EMBL" id="SDM30843.1"/>
    </source>
</evidence>
<dbReference type="InterPro" id="IPR000182">
    <property type="entry name" value="GNAT_dom"/>
</dbReference>
<keyword evidence="2" id="KW-0808">Transferase</keyword>
<dbReference type="RefSeq" id="WP_074598949.1">
    <property type="nucleotide sequence ID" value="NZ_FNHF01000002.1"/>
</dbReference>
<dbReference type="CDD" id="cd04301">
    <property type="entry name" value="NAT_SF"/>
    <property type="match status" value="1"/>
</dbReference>
<sequence>MKWTIDEQDFSWRLAEASDLDSVLSLLQQAGRWLQTKNTTQWDYYVTDLQGNTAEVKESINRHHTYILESGRKAIASITLDDSPSEWDYSIWGEKAIEVPALYVHRMVVHRDYAGKNIGGRLMEWAREVAKEKGKKCIRFDCLASNSGLNQYYQKRYRRVGIANVYGQHSKYEISL</sequence>
<dbReference type="InterPro" id="IPR016181">
    <property type="entry name" value="Acyl_CoA_acyltransferase"/>
</dbReference>
<dbReference type="PROSITE" id="PS51186">
    <property type="entry name" value="GNAT"/>
    <property type="match status" value="1"/>
</dbReference>
<dbReference type="EMBL" id="FNHF01000002">
    <property type="protein sequence ID" value="SDM30843.1"/>
    <property type="molecule type" value="Genomic_DNA"/>
</dbReference>